<dbReference type="Proteomes" id="UP000326340">
    <property type="component" value="Unassembled WGS sequence"/>
</dbReference>
<sequence length="710" mass="81202">MMVNLAFSVQIPDDASELDSRRLVHSVTRLQSIAPSSNSITSSIMNYRHENGRTYHKYKDGKYVFPNDERETERLDLQHEILTYTFDGKLGLAPPCREDAKVGRVLDVGTGSGVWAIEFGDLHPEAEVLGVDLSPPRQEFVPPNVRFEIDDVEEEEWMHSSSFDYIHSRFMNASIANWKEYIKNCYDNLAPGGYLELTENQVDPVSDDGTLPQNCAIAKYVRAIQAASEKMGRTFVDVPTLKNVMEEVGFLNVELRQYTWPMNPWPREERYRVLGLWCLENFSKALEAVCVALFTRVFNWTLVEVNVFLVDVRNDLRNPNYHAYFNIYCLVGRKPGKESVVSPGPPTNINMAEVDNEVVIAADHEESEDSQSEGGQTASSTSSLSSSIYRHRLENGRTYHRYKDGKYYAPNDEAESERLDFQHDIFLYTIDDKLGLAPPCAEDAKVGRVLDVGTGTGSWAMDFGDLHPEAEVIGVDLSPARAEFVPPNVRFEVDDLEEEWTYSLPFEYIHSRFMTASINNWKEYIQKCYESVIFPYICLTMLISQTCDSNLIPGGYLELQDADVMPRSDDNLLPKDAAIIKYVDMLKEASEKSGREYVEVSSLKNLMIEAGFVDVEMQMYKWPHNEWPKEPRYKKLGYWTQENFGAALEAICMAPFTRVLDWTRDEVNVFLIDVRKDLKNKSYHAYCPVYCIFGRRPEKEDTPAPSQPES</sequence>
<name>A0A5Q4BG91_9PEZI</name>
<dbReference type="InterPro" id="IPR029063">
    <property type="entry name" value="SAM-dependent_MTases_sf"/>
</dbReference>
<feature type="compositionally biased region" description="Low complexity" evidence="2">
    <location>
        <begin position="372"/>
        <end position="385"/>
    </location>
</feature>
<dbReference type="GO" id="GO:0008168">
    <property type="term" value="F:methyltransferase activity"/>
    <property type="evidence" value="ECO:0007669"/>
    <property type="project" value="TreeGrafter"/>
</dbReference>
<dbReference type="EMBL" id="PUHP01001479">
    <property type="protein sequence ID" value="TQN65727.1"/>
    <property type="molecule type" value="Genomic_DNA"/>
</dbReference>
<dbReference type="AlphaFoldDB" id="A0A5Q4BG91"/>
<dbReference type="CDD" id="cd02440">
    <property type="entry name" value="AdoMet_MTases"/>
    <property type="match status" value="2"/>
</dbReference>
<feature type="non-terminal residue" evidence="3">
    <location>
        <position position="710"/>
    </location>
</feature>
<dbReference type="SUPFAM" id="SSF53335">
    <property type="entry name" value="S-adenosyl-L-methionine-dependent methyltransferases"/>
    <property type="match status" value="2"/>
</dbReference>
<feature type="region of interest" description="Disordered" evidence="2">
    <location>
        <begin position="364"/>
        <end position="385"/>
    </location>
</feature>
<comment type="caution">
    <text evidence="3">The sequence shown here is derived from an EMBL/GenBank/DDBJ whole genome shotgun (WGS) entry which is preliminary data.</text>
</comment>
<dbReference type="PANTHER" id="PTHR43591">
    <property type="entry name" value="METHYLTRANSFERASE"/>
    <property type="match status" value="1"/>
</dbReference>
<dbReference type="PANTHER" id="PTHR43591:SF24">
    <property type="entry name" value="2-METHOXY-6-POLYPRENYL-1,4-BENZOQUINOL METHYLASE, MITOCHONDRIAL"/>
    <property type="match status" value="1"/>
</dbReference>
<evidence type="ECO:0000313" key="3">
    <source>
        <dbReference type="EMBL" id="TQN65727.1"/>
    </source>
</evidence>
<dbReference type="OrthoDB" id="2013972at2759"/>
<evidence type="ECO:0000256" key="2">
    <source>
        <dbReference type="SAM" id="MobiDB-lite"/>
    </source>
</evidence>
<protein>
    <submittedName>
        <fullName evidence="3">Secondary metabolism regulator LAE1</fullName>
    </submittedName>
</protein>
<organism evidence="3 4">
    <name type="scientific">Colletotrichum shisoi</name>
    <dbReference type="NCBI Taxonomy" id="2078593"/>
    <lineage>
        <taxon>Eukaryota</taxon>
        <taxon>Fungi</taxon>
        <taxon>Dikarya</taxon>
        <taxon>Ascomycota</taxon>
        <taxon>Pezizomycotina</taxon>
        <taxon>Sordariomycetes</taxon>
        <taxon>Hypocreomycetidae</taxon>
        <taxon>Glomerellales</taxon>
        <taxon>Glomerellaceae</taxon>
        <taxon>Colletotrichum</taxon>
        <taxon>Colletotrichum destructivum species complex</taxon>
    </lineage>
</organism>
<gene>
    <name evidence="3" type="primary">LAE1-18</name>
    <name evidence="3" type="ORF">CSHISOI_09676</name>
</gene>
<keyword evidence="4" id="KW-1185">Reference proteome</keyword>
<comment type="similarity">
    <text evidence="1">Belongs to the methyltransferase superfamily. LaeA methyltransferase family.</text>
</comment>
<evidence type="ECO:0000256" key="1">
    <source>
        <dbReference type="ARBA" id="ARBA00038158"/>
    </source>
</evidence>
<dbReference type="Gene3D" id="3.40.50.150">
    <property type="entry name" value="Vaccinia Virus protein VP39"/>
    <property type="match status" value="2"/>
</dbReference>
<evidence type="ECO:0000313" key="4">
    <source>
        <dbReference type="Proteomes" id="UP000326340"/>
    </source>
</evidence>
<proteinExistence type="inferred from homology"/>
<dbReference type="Pfam" id="PF13489">
    <property type="entry name" value="Methyltransf_23"/>
    <property type="match status" value="2"/>
</dbReference>
<reference evidence="3 4" key="1">
    <citation type="journal article" date="2019" name="Sci. Rep.">
        <title>Colletotrichum shisoi sp. nov., an anthracnose pathogen of Perilla frutescens in Japan: molecular phylogenetic, morphological and genomic evidence.</title>
        <authorList>
            <person name="Gan P."/>
            <person name="Tsushima A."/>
            <person name="Hiroyama R."/>
            <person name="Narusaka M."/>
            <person name="Takano Y."/>
            <person name="Narusaka Y."/>
            <person name="Kawaradani M."/>
            <person name="Damm U."/>
            <person name="Shirasu K."/>
        </authorList>
    </citation>
    <scope>NUCLEOTIDE SEQUENCE [LARGE SCALE GENOMIC DNA]</scope>
    <source>
        <strain evidence="3 4">PG-2018a</strain>
    </source>
</reference>
<accession>A0A5Q4BG91</accession>